<dbReference type="Gene3D" id="2.60.120.10">
    <property type="entry name" value="Jelly Rolls"/>
    <property type="match status" value="1"/>
</dbReference>
<feature type="region of interest" description="Disordered" evidence="1">
    <location>
        <begin position="1"/>
        <end position="25"/>
    </location>
</feature>
<evidence type="ECO:0000313" key="2">
    <source>
        <dbReference type="EMBL" id="KPL54144.1"/>
    </source>
</evidence>
<gene>
    <name evidence="2" type="ORF">ABB55_19595</name>
</gene>
<dbReference type="SUPFAM" id="SSF51182">
    <property type="entry name" value="RmlC-like cupins"/>
    <property type="match status" value="1"/>
</dbReference>
<evidence type="ECO:0000256" key="1">
    <source>
        <dbReference type="SAM" id="MobiDB-lite"/>
    </source>
</evidence>
<accession>A0A0P6W4I0</accession>
<sequence>MYDKSDPRSALNAPTATPKPAPTTFAGAEYGHFHADAPQVDDADGRTWLTRGQNFLVAYTEARPGAVFSRIDQPDEYVALLPNRDTAATVSAGSDTVSSDGYALIVVPPGDSAVTLPEGGILVRIFSTVAADLAAAASNAASYADQHPNVPAFEPWPEPAGGYRLRAYSLDVPDEPGRFGRIWRTTNLMVNFLPPQLGPRDIHKLSPHYHDDFEQGSLALEGSFTHHLRWPWTFDMTQWRADEHALCPAPSLCVIPPPAIHTSRGMEPGVNQLVDIFSPPRIDFSLKPGWVLNADDYPMPAPAAAAAE</sequence>
<dbReference type="Proteomes" id="UP000048984">
    <property type="component" value="Unassembled WGS sequence"/>
</dbReference>
<organism evidence="2 3">
    <name type="scientific">Prosthecodimorpha hirschii</name>
    <dbReference type="NCBI Taxonomy" id="665126"/>
    <lineage>
        <taxon>Bacteria</taxon>
        <taxon>Pseudomonadati</taxon>
        <taxon>Pseudomonadota</taxon>
        <taxon>Alphaproteobacteria</taxon>
        <taxon>Hyphomicrobiales</taxon>
        <taxon>Ancalomicrobiaceae</taxon>
        <taxon>Prosthecodimorpha</taxon>
    </lineage>
</organism>
<dbReference type="RefSeq" id="WP_054360310.1">
    <property type="nucleotide sequence ID" value="NZ_LJYW01000001.1"/>
</dbReference>
<dbReference type="InterPro" id="IPR014710">
    <property type="entry name" value="RmlC-like_jellyroll"/>
</dbReference>
<comment type="caution">
    <text evidence="2">The sequence shown here is derived from an EMBL/GenBank/DDBJ whole genome shotgun (WGS) entry which is preliminary data.</text>
</comment>
<proteinExistence type="predicted"/>
<dbReference type="STRING" id="665126.ABB55_19595"/>
<keyword evidence="3" id="KW-1185">Reference proteome</keyword>
<evidence type="ECO:0000313" key="3">
    <source>
        <dbReference type="Proteomes" id="UP000048984"/>
    </source>
</evidence>
<name>A0A0P6W4I0_9HYPH</name>
<feature type="compositionally biased region" description="Low complexity" evidence="1">
    <location>
        <begin position="13"/>
        <end position="25"/>
    </location>
</feature>
<dbReference type="EMBL" id="LJYW01000001">
    <property type="protein sequence ID" value="KPL54144.1"/>
    <property type="molecule type" value="Genomic_DNA"/>
</dbReference>
<reference evidence="2 3" key="2">
    <citation type="submission" date="2015-10" db="EMBL/GenBank/DDBJ databases">
        <title>Draft Genome Sequence of Prosthecomicrobium hirschii ATCC 27832.</title>
        <authorList>
            <person name="Daniel J."/>
            <person name="Givan S.A."/>
            <person name="Brun Y.V."/>
            <person name="Brown P.J."/>
        </authorList>
    </citation>
    <scope>NUCLEOTIDE SEQUENCE [LARGE SCALE GENOMIC DNA]</scope>
    <source>
        <strain evidence="2 3">16</strain>
    </source>
</reference>
<dbReference type="AlphaFoldDB" id="A0A0P6W4I0"/>
<dbReference type="InterPro" id="IPR011051">
    <property type="entry name" value="RmlC_Cupin_sf"/>
</dbReference>
<protein>
    <submittedName>
        <fullName evidence="2">Uncharacterized protein</fullName>
    </submittedName>
</protein>
<reference evidence="2 3" key="1">
    <citation type="submission" date="2015-09" db="EMBL/GenBank/DDBJ databases">
        <authorList>
            <person name="Jackson K.R."/>
            <person name="Lunt B.L."/>
            <person name="Fisher J.N.B."/>
            <person name="Gardner A.V."/>
            <person name="Bailey M.E."/>
            <person name="Deus L.M."/>
            <person name="Earl A.S."/>
            <person name="Gibby P.D."/>
            <person name="Hartmann K.A."/>
            <person name="Liu J.E."/>
            <person name="Manci A.M."/>
            <person name="Nielsen D.A."/>
            <person name="Solomon M.B."/>
            <person name="Breakwell D.P."/>
            <person name="Burnett S.H."/>
            <person name="Grose J.H."/>
        </authorList>
    </citation>
    <scope>NUCLEOTIDE SEQUENCE [LARGE SCALE GENOMIC DNA]</scope>
    <source>
        <strain evidence="2 3">16</strain>
    </source>
</reference>